<feature type="compositionally biased region" description="Basic and acidic residues" evidence="1">
    <location>
        <begin position="940"/>
        <end position="963"/>
    </location>
</feature>
<feature type="region of interest" description="Disordered" evidence="1">
    <location>
        <begin position="441"/>
        <end position="472"/>
    </location>
</feature>
<evidence type="ECO:0000313" key="2">
    <source>
        <dbReference type="EMBL" id="CDJ58615.1"/>
    </source>
</evidence>
<feature type="compositionally biased region" description="Polar residues" evidence="1">
    <location>
        <begin position="83"/>
        <end position="93"/>
    </location>
</feature>
<dbReference type="Proteomes" id="UP000030763">
    <property type="component" value="Unassembled WGS sequence"/>
</dbReference>
<feature type="compositionally biased region" description="Low complexity" evidence="1">
    <location>
        <begin position="441"/>
        <end position="456"/>
    </location>
</feature>
<feature type="region of interest" description="Disordered" evidence="1">
    <location>
        <begin position="912"/>
        <end position="984"/>
    </location>
</feature>
<protein>
    <submittedName>
        <fullName evidence="2">Uncharacterized protein</fullName>
    </submittedName>
</protein>
<dbReference type="EMBL" id="HG719754">
    <property type="protein sequence ID" value="CDJ58615.1"/>
    <property type="molecule type" value="Genomic_DNA"/>
</dbReference>
<evidence type="ECO:0000313" key="3">
    <source>
        <dbReference type="Proteomes" id="UP000030763"/>
    </source>
</evidence>
<dbReference type="VEuPathDB" id="ToxoDB:EMWEY_00016910"/>
<feature type="compositionally biased region" description="Low complexity" evidence="1">
    <location>
        <begin position="798"/>
        <end position="811"/>
    </location>
</feature>
<feature type="compositionally biased region" description="Basic and acidic residues" evidence="1">
    <location>
        <begin position="54"/>
        <end position="70"/>
    </location>
</feature>
<feature type="compositionally biased region" description="Low complexity" evidence="1">
    <location>
        <begin position="713"/>
        <end position="731"/>
    </location>
</feature>
<feature type="compositionally biased region" description="Low complexity" evidence="1">
    <location>
        <begin position="912"/>
        <end position="935"/>
    </location>
</feature>
<feature type="compositionally biased region" description="Low complexity" evidence="1">
    <location>
        <begin position="560"/>
        <end position="607"/>
    </location>
</feature>
<name>U6MAE7_EIMMA</name>
<feature type="region of interest" description="Disordered" evidence="1">
    <location>
        <begin position="560"/>
        <end position="612"/>
    </location>
</feature>
<dbReference type="OrthoDB" id="349060at2759"/>
<sequence>MLQGAGPLAKPPFSAPVDACSLEQQQQHDQQLGRSAQGHPPLQEKYSKSPAEVTIREARGPCDIRFRQDDNNNGQSTGSSSGIWSATVKSGSQEYGEGGTISTDKSKSREQQHGTQVQPLDKTQLLQPELQQGLQQVLPDEQHKALKRGLQRRVEQQQEEIFSNFVPWPGRPNSYRRPAETAAAAVNSTTTPSSPAPAGTLKREFELLQQGIVAAAAASSSSSNGGRSRNTSSVGRAVRRQASKLKRLTANFLSRSLSSAAGSAMAGGPLPGGPPPLDSRVFVGEDALLAELPLEVEESLLEPALSWSCTEHSIARRRSGELGLLTLLNHSTPLKLVLPLETDGSSTVPPSDGAVSATMPPATAAAAAAATVASPGPCPYVLPFEDIMQLLGPLMPRPASIDASAARGNLESADARGNPDGAKGASAADDSMGAAAAADIGGATPFTPQATTAASADQGDGEPNLDADGAGAAAAAADGRVIAAADTPCDDASGANSITAAAAAVSAVTQEAEREYHVTAAKAVQAKEAEGTAWADSPAAALTAAHALAANPDTELVASAATEAGKATEAEESAGTAAAEAAASAAAEQLESTTAEAEGAETVTEPTSADAGAAAEAVRQVKKTAEAAIDRTGLTAVIMETVEVSAAPEASAATATAETALDGLEERCTASGESSPDGASGKAHKMTGKITEAAASEAAASEAAAWEAEESEAATSEAAAASAIARPETASGGVTPELLQTAIDDEEMPAALRAPFTELRDRGSASGVASAVLEEATDAGEAAAAASACIPTDEDQSSSRLTTSSQQLTSRGGEEDAETLEARQLRLGLSDFPEWLMQVDADADEQKPNPYKAVRLRKTGLLPGREDGRNDEATARRIRARLDWMKGCAAKGKQQGRNASTAYRGVEGRGAAAPADAAVASPDAISQSSSRSTSTAPDGAWKRREVQHQQHERRTPGLIRRDLGSSTLQHPVEADDLGPGALASSEAKGHSVAALRALFERSRAAWFEGELQRFSQTSDSGDPTKARRSR</sequence>
<feature type="compositionally biased region" description="Low complexity" evidence="1">
    <location>
        <begin position="71"/>
        <end position="82"/>
    </location>
</feature>
<reference evidence="2" key="2">
    <citation type="submission" date="2013-10" db="EMBL/GenBank/DDBJ databases">
        <authorList>
            <person name="Aslett M."/>
        </authorList>
    </citation>
    <scope>NUCLEOTIDE SEQUENCE [LARGE SCALE GENOMIC DNA]</scope>
    <source>
        <strain evidence="2">Weybridge</strain>
    </source>
</reference>
<evidence type="ECO:0000256" key="1">
    <source>
        <dbReference type="SAM" id="MobiDB-lite"/>
    </source>
</evidence>
<organism evidence="2 3">
    <name type="scientific">Eimeria maxima</name>
    <name type="common">Coccidian parasite</name>
    <dbReference type="NCBI Taxonomy" id="5804"/>
    <lineage>
        <taxon>Eukaryota</taxon>
        <taxon>Sar</taxon>
        <taxon>Alveolata</taxon>
        <taxon>Apicomplexa</taxon>
        <taxon>Conoidasida</taxon>
        <taxon>Coccidia</taxon>
        <taxon>Eucoccidiorida</taxon>
        <taxon>Eimeriorina</taxon>
        <taxon>Eimeriidae</taxon>
        <taxon>Eimeria</taxon>
    </lineage>
</organism>
<accession>U6MAE7</accession>
<reference evidence="2" key="1">
    <citation type="submission" date="2013-10" db="EMBL/GenBank/DDBJ databases">
        <title>Genomic analysis of the causative agents of coccidiosis in chickens.</title>
        <authorList>
            <person name="Reid A.J."/>
            <person name="Blake D."/>
            <person name="Billington K."/>
            <person name="Browne H."/>
            <person name="Dunn M."/>
            <person name="Hung S."/>
            <person name="Kawahara F."/>
            <person name="Miranda-Saavedra D."/>
            <person name="Mourier T."/>
            <person name="Nagra H."/>
            <person name="Otto T.D."/>
            <person name="Rawlings N."/>
            <person name="Sanchez A."/>
            <person name="Sanders M."/>
            <person name="Subramaniam C."/>
            <person name="Tay Y."/>
            <person name="Dear P."/>
            <person name="Doerig C."/>
            <person name="Gruber A."/>
            <person name="Parkinson J."/>
            <person name="Shirley M."/>
            <person name="Wan K.L."/>
            <person name="Berriman M."/>
            <person name="Tomley F."/>
            <person name="Pain A."/>
        </authorList>
    </citation>
    <scope>NUCLEOTIDE SEQUENCE [LARGE SCALE GENOMIC DNA]</scope>
    <source>
        <strain evidence="2">Weybridge</strain>
    </source>
</reference>
<feature type="region of interest" description="Disordered" evidence="1">
    <location>
        <begin position="1011"/>
        <end position="1030"/>
    </location>
</feature>
<keyword evidence="3" id="KW-1185">Reference proteome</keyword>
<proteinExistence type="predicted"/>
<feature type="compositionally biased region" description="Low complexity" evidence="1">
    <location>
        <begin position="216"/>
        <end position="233"/>
    </location>
</feature>
<feature type="region of interest" description="Disordered" evidence="1">
    <location>
        <begin position="666"/>
        <end position="734"/>
    </location>
</feature>
<feature type="region of interest" description="Disordered" evidence="1">
    <location>
        <begin position="1"/>
        <end position="118"/>
    </location>
</feature>
<dbReference type="RefSeq" id="XP_013335263.1">
    <property type="nucleotide sequence ID" value="XM_013479809.1"/>
</dbReference>
<dbReference type="OMA" id="FVPWPGR"/>
<feature type="compositionally biased region" description="Low complexity" evidence="1">
    <location>
        <begin position="691"/>
        <end position="706"/>
    </location>
</feature>
<feature type="region of interest" description="Disordered" evidence="1">
    <location>
        <begin position="216"/>
        <end position="240"/>
    </location>
</feature>
<dbReference type="AlphaFoldDB" id="U6MAE7"/>
<feature type="region of interest" description="Disordered" evidence="1">
    <location>
        <begin position="788"/>
        <end position="818"/>
    </location>
</feature>
<gene>
    <name evidence="2" type="ORF">EMWEY_00016910</name>
</gene>
<dbReference type="GeneID" id="25335677"/>